<dbReference type="NCBIfam" id="TIGR01727">
    <property type="entry name" value="oligo_HPY"/>
    <property type="match status" value="1"/>
</dbReference>
<evidence type="ECO:0000256" key="5">
    <source>
        <dbReference type="SAM" id="MobiDB-lite"/>
    </source>
</evidence>
<dbReference type="Pfam" id="PF08352">
    <property type="entry name" value="oligo_HPY"/>
    <property type="match status" value="1"/>
</dbReference>
<dbReference type="GO" id="GO:0015833">
    <property type="term" value="P:peptide transport"/>
    <property type="evidence" value="ECO:0007669"/>
    <property type="project" value="InterPro"/>
</dbReference>
<dbReference type="OrthoDB" id="18209at2157"/>
<evidence type="ECO:0000256" key="1">
    <source>
        <dbReference type="ARBA" id="ARBA00005417"/>
    </source>
</evidence>
<dbReference type="PROSITE" id="PS50893">
    <property type="entry name" value="ABC_TRANSPORTER_2"/>
    <property type="match status" value="1"/>
</dbReference>
<evidence type="ECO:0000313" key="7">
    <source>
        <dbReference type="EMBL" id="QLG61424.1"/>
    </source>
</evidence>
<protein>
    <submittedName>
        <fullName evidence="7">ABC transporter ATP-binding protein</fullName>
    </submittedName>
</protein>
<dbReference type="Pfam" id="PF00005">
    <property type="entry name" value="ABC_tran"/>
    <property type="match status" value="1"/>
</dbReference>
<dbReference type="GO" id="GO:0005524">
    <property type="term" value="F:ATP binding"/>
    <property type="evidence" value="ECO:0007669"/>
    <property type="project" value="UniProtKB-KW"/>
</dbReference>
<dbReference type="SMART" id="SM00382">
    <property type="entry name" value="AAA"/>
    <property type="match status" value="1"/>
</dbReference>
<dbReference type="KEGG" id="halu:HUG12_06615"/>
<dbReference type="PANTHER" id="PTHR43776:SF7">
    <property type="entry name" value="D,D-DIPEPTIDE TRANSPORT ATP-BINDING PROTEIN DDPF-RELATED"/>
    <property type="match status" value="1"/>
</dbReference>
<organism evidence="7 8">
    <name type="scientific">Halorarum salinum</name>
    <dbReference type="NCBI Taxonomy" id="2743089"/>
    <lineage>
        <taxon>Archaea</taxon>
        <taxon>Methanobacteriati</taxon>
        <taxon>Methanobacteriota</taxon>
        <taxon>Stenosarchaea group</taxon>
        <taxon>Halobacteria</taxon>
        <taxon>Halobacteriales</taxon>
        <taxon>Haloferacaceae</taxon>
        <taxon>Halorarum</taxon>
    </lineage>
</organism>
<dbReference type="GO" id="GO:0016887">
    <property type="term" value="F:ATP hydrolysis activity"/>
    <property type="evidence" value="ECO:0007669"/>
    <property type="project" value="InterPro"/>
</dbReference>
<dbReference type="InterPro" id="IPR017871">
    <property type="entry name" value="ABC_transporter-like_CS"/>
</dbReference>
<gene>
    <name evidence="7" type="ORF">HUG12_06615</name>
</gene>
<keyword evidence="3" id="KW-0547">Nucleotide-binding</keyword>
<reference evidence="7 8" key="1">
    <citation type="submission" date="2020-06" db="EMBL/GenBank/DDBJ databases">
        <title>NJ-3-1, isolated from saline soil.</title>
        <authorList>
            <person name="Cui H.L."/>
            <person name="Shi X."/>
        </authorList>
    </citation>
    <scope>NUCLEOTIDE SEQUENCE [LARGE SCALE GENOMIC DNA]</scope>
    <source>
        <strain evidence="7 8">NJ-3-1</strain>
    </source>
</reference>
<dbReference type="InterPro" id="IPR003439">
    <property type="entry name" value="ABC_transporter-like_ATP-bd"/>
</dbReference>
<dbReference type="Gene3D" id="3.40.50.300">
    <property type="entry name" value="P-loop containing nucleotide triphosphate hydrolases"/>
    <property type="match status" value="1"/>
</dbReference>
<comment type="similarity">
    <text evidence="1">Belongs to the ABC transporter superfamily.</text>
</comment>
<name>A0A7D5QGE9_9EURY</name>
<proteinExistence type="inferred from homology"/>
<feature type="region of interest" description="Disordered" evidence="5">
    <location>
        <begin position="262"/>
        <end position="282"/>
    </location>
</feature>
<dbReference type="InterPro" id="IPR050319">
    <property type="entry name" value="ABC_transp_ATP-bind"/>
</dbReference>
<dbReference type="PANTHER" id="PTHR43776">
    <property type="entry name" value="TRANSPORT ATP-BINDING PROTEIN"/>
    <property type="match status" value="1"/>
</dbReference>
<dbReference type="InterPro" id="IPR013563">
    <property type="entry name" value="Oligopep_ABC_C"/>
</dbReference>
<dbReference type="EMBL" id="CP058579">
    <property type="protein sequence ID" value="QLG61424.1"/>
    <property type="molecule type" value="Genomic_DNA"/>
</dbReference>
<dbReference type="GeneID" id="56037116"/>
<accession>A0A7D5QGE9</accession>
<dbReference type="RefSeq" id="WP_179268009.1">
    <property type="nucleotide sequence ID" value="NZ_CP058579.1"/>
</dbReference>
<evidence type="ECO:0000313" key="8">
    <source>
        <dbReference type="Proteomes" id="UP000509626"/>
    </source>
</evidence>
<dbReference type="SUPFAM" id="SSF52540">
    <property type="entry name" value="P-loop containing nucleoside triphosphate hydrolases"/>
    <property type="match status" value="1"/>
</dbReference>
<dbReference type="GO" id="GO:0055085">
    <property type="term" value="P:transmembrane transport"/>
    <property type="evidence" value="ECO:0007669"/>
    <property type="project" value="UniProtKB-ARBA"/>
</dbReference>
<sequence length="433" mass="47254">MSDPLLAVRNLEKHYPITEGVLRREVGRVRAVDGVTFEVARGETLGLVGESGCGKSTVGRCVLRLEEPTGGEVVFDGEDVLALSGRARKRFRRRAQLVPQDAAASLDPRMSVGQSVAEPLAIHGYGDRERRRAVVADLLERVGLDADDVARYPHELSGGQKRRVAIARALVLNPALVVADEPVAGLDVSVQAAILRLLARVRDRFDLAMLFVSHDLSVVREVCDRVAVMYLGELVELAPTERLFTDPGHPYTRALLSAVPARHPRERGRGTELPGDVPSPANPPPGCRFHTRCPEVIPPPDSDFGQGAWRAVMTLRQDLAADDLDLRFARELAGTDDPDALAAAVRRAYDVPAELSDPAAERVLTAALATAVRGDGRAAADRLADEFPTVCEHRHPRRYRAGEGQWATCHLHDEALDANAGQIVRNEMPREER</sequence>
<feature type="domain" description="ABC transporter" evidence="6">
    <location>
        <begin position="6"/>
        <end position="256"/>
    </location>
</feature>
<keyword evidence="8" id="KW-1185">Reference proteome</keyword>
<dbReference type="InterPro" id="IPR027417">
    <property type="entry name" value="P-loop_NTPase"/>
</dbReference>
<evidence type="ECO:0000256" key="2">
    <source>
        <dbReference type="ARBA" id="ARBA00022448"/>
    </source>
</evidence>
<keyword evidence="2" id="KW-0813">Transport</keyword>
<dbReference type="InterPro" id="IPR003593">
    <property type="entry name" value="AAA+_ATPase"/>
</dbReference>
<evidence type="ECO:0000259" key="6">
    <source>
        <dbReference type="PROSITE" id="PS50893"/>
    </source>
</evidence>
<dbReference type="Proteomes" id="UP000509626">
    <property type="component" value="Chromosome"/>
</dbReference>
<dbReference type="PROSITE" id="PS00211">
    <property type="entry name" value="ABC_TRANSPORTER_1"/>
    <property type="match status" value="1"/>
</dbReference>
<evidence type="ECO:0000256" key="3">
    <source>
        <dbReference type="ARBA" id="ARBA00022741"/>
    </source>
</evidence>
<dbReference type="AlphaFoldDB" id="A0A7D5QGE9"/>
<dbReference type="FunFam" id="3.40.50.300:FF:000016">
    <property type="entry name" value="Oligopeptide ABC transporter ATP-binding component"/>
    <property type="match status" value="1"/>
</dbReference>
<evidence type="ECO:0000256" key="4">
    <source>
        <dbReference type="ARBA" id="ARBA00022840"/>
    </source>
</evidence>
<keyword evidence="4 7" id="KW-0067">ATP-binding</keyword>
<dbReference type="CDD" id="cd03257">
    <property type="entry name" value="ABC_NikE_OppD_transporters"/>
    <property type="match status" value="1"/>
</dbReference>